<evidence type="ECO:0000313" key="3">
    <source>
        <dbReference type="Proteomes" id="UP000095281"/>
    </source>
</evidence>
<evidence type="ECO:0000256" key="1">
    <source>
        <dbReference type="SAM" id="MobiDB-lite"/>
    </source>
</evidence>
<dbReference type="PANTHER" id="PTHR10652">
    <property type="entry name" value="ADENYLYL CYCLASE-ASSOCIATED PROTEIN"/>
    <property type="match status" value="1"/>
</dbReference>
<name>A0A1I8B594_MELHA</name>
<organism evidence="3 4">
    <name type="scientific">Meloidogyne hapla</name>
    <name type="common">Root-knot nematode worm</name>
    <dbReference type="NCBI Taxonomy" id="6305"/>
    <lineage>
        <taxon>Eukaryota</taxon>
        <taxon>Metazoa</taxon>
        <taxon>Ecdysozoa</taxon>
        <taxon>Nematoda</taxon>
        <taxon>Chromadorea</taxon>
        <taxon>Rhabditida</taxon>
        <taxon>Tylenchina</taxon>
        <taxon>Tylenchomorpha</taxon>
        <taxon>Tylenchoidea</taxon>
        <taxon>Meloidogynidae</taxon>
        <taxon>Meloidogyninae</taxon>
        <taxon>Meloidogyne</taxon>
    </lineage>
</organism>
<dbReference type="WBParaSite" id="MhA1_Contig1416.frz3.fgene3">
    <property type="protein sequence ID" value="MhA1_Contig1416.frz3.fgene3"/>
    <property type="gene ID" value="MhA1_Contig1416.frz3.fgene3"/>
</dbReference>
<dbReference type="Gene3D" id="1.25.40.330">
    <property type="entry name" value="Adenylate cyclase-associated CAP, N-terminal domain"/>
    <property type="match status" value="1"/>
</dbReference>
<feature type="region of interest" description="Disordered" evidence="1">
    <location>
        <begin position="26"/>
        <end position="48"/>
    </location>
</feature>
<dbReference type="GO" id="GO:0005737">
    <property type="term" value="C:cytoplasm"/>
    <property type="evidence" value="ECO:0007669"/>
    <property type="project" value="TreeGrafter"/>
</dbReference>
<dbReference type="GO" id="GO:0008179">
    <property type="term" value="F:adenylate cyclase binding"/>
    <property type="evidence" value="ECO:0007669"/>
    <property type="project" value="TreeGrafter"/>
</dbReference>
<dbReference type="InterPro" id="IPR036222">
    <property type="entry name" value="CAP_N_sf"/>
</dbReference>
<feature type="domain" description="CAP N-terminal" evidence="2">
    <location>
        <begin position="55"/>
        <end position="155"/>
    </location>
</feature>
<evidence type="ECO:0000259" key="2">
    <source>
        <dbReference type="Pfam" id="PF21938"/>
    </source>
</evidence>
<reference evidence="4" key="1">
    <citation type="submission" date="2016-11" db="UniProtKB">
        <authorList>
            <consortium name="WormBaseParasite"/>
        </authorList>
    </citation>
    <scope>IDENTIFICATION</scope>
</reference>
<accession>A0A1I8B594</accession>
<dbReference type="SUPFAM" id="SSF101278">
    <property type="entry name" value="N-terminal domain of adenylylcyclase associated protein, CAP"/>
    <property type="match status" value="1"/>
</dbReference>
<dbReference type="Pfam" id="PF21938">
    <property type="entry name" value="CAP_N"/>
    <property type="match status" value="1"/>
</dbReference>
<dbReference type="Proteomes" id="UP000095281">
    <property type="component" value="Unplaced"/>
</dbReference>
<dbReference type="InterPro" id="IPR053950">
    <property type="entry name" value="CAP_N"/>
</dbReference>
<dbReference type="InterPro" id="IPR001837">
    <property type="entry name" value="Adenylate_cyclase-assoc_CAP"/>
</dbReference>
<dbReference type="GO" id="GO:0003779">
    <property type="term" value="F:actin binding"/>
    <property type="evidence" value="ECO:0007669"/>
    <property type="project" value="InterPro"/>
</dbReference>
<evidence type="ECO:0000313" key="4">
    <source>
        <dbReference type="WBParaSite" id="MhA1_Contig1416.frz3.fgene3"/>
    </source>
</evidence>
<protein>
    <submittedName>
        <fullName evidence="4">CAP_N domain-containing protein</fullName>
    </submittedName>
</protein>
<dbReference type="GO" id="GO:0007015">
    <property type="term" value="P:actin filament organization"/>
    <property type="evidence" value="ECO:0007669"/>
    <property type="project" value="TreeGrafter"/>
</dbReference>
<dbReference type="AlphaFoldDB" id="A0A1I8B594"/>
<dbReference type="GO" id="GO:0019933">
    <property type="term" value="P:cAMP-mediated signaling"/>
    <property type="evidence" value="ECO:0007669"/>
    <property type="project" value="TreeGrafter"/>
</dbReference>
<sequence>MSADLNKLEGLVGRLEMAVQRQEALYKPGLSPKPTSVPPPAGGTDGSVPPSIRAYDDLVNNALQAFVAASKKIGGPVGQMADKVSTAFDSQRRAIWEGIGRPEPNDAQKQQLLQPIVEQVGIVCAFKEQNKSNKSVFNHLAAVSEGLSALGWLGVVKFFLV</sequence>
<dbReference type="PANTHER" id="PTHR10652:SF0">
    <property type="entry name" value="ADENYLYL CYCLASE-ASSOCIATED PROTEIN"/>
    <property type="match status" value="1"/>
</dbReference>
<proteinExistence type="predicted"/>
<keyword evidence="3" id="KW-1185">Reference proteome</keyword>